<dbReference type="InterPro" id="IPR000089">
    <property type="entry name" value="Biotin_lipoyl"/>
</dbReference>
<evidence type="ECO:0000259" key="2">
    <source>
        <dbReference type="PROSITE" id="PS50968"/>
    </source>
</evidence>
<dbReference type="RefSeq" id="WP_116524717.1">
    <property type="nucleotide sequence ID" value="NZ_QRDX01000007.1"/>
</dbReference>
<dbReference type="AlphaFoldDB" id="A0A3D9H8Z0"/>
<feature type="domain" description="Lipoyl-binding" evidence="2">
    <location>
        <begin position="83"/>
        <end position="161"/>
    </location>
</feature>
<dbReference type="InterPro" id="IPR011053">
    <property type="entry name" value="Single_hybrid_motif"/>
</dbReference>
<reference evidence="3 4" key="1">
    <citation type="submission" date="2018-07" db="EMBL/GenBank/DDBJ databases">
        <title>Genomic Encyclopedia of Type Strains, Phase III (KMG-III): the genomes of soil and plant-associated and newly described type strains.</title>
        <authorList>
            <person name="Whitman W."/>
        </authorList>
    </citation>
    <scope>NUCLEOTIDE SEQUENCE [LARGE SCALE GENOMIC DNA]</scope>
    <source>
        <strain evidence="3 4">CECT 8487</strain>
    </source>
</reference>
<sequence length="161" mass="18295">MNKIFKTKVNNTFDFEIDTEDVTKLDAVEVSKSKFHILQNNKSYNATIVEHNFNNKAYKIKINKNVYEVSIFNDLDFLIKAMGFAIGSSIHINSIKAPMPGLILEINVKVGQEVKEDDTLLILEAMKMENVISSPRDGIIKSITTQKNDAVEKNQLLIEFE</sequence>
<dbReference type="PANTHER" id="PTHR45266">
    <property type="entry name" value="OXALOACETATE DECARBOXYLASE ALPHA CHAIN"/>
    <property type="match status" value="1"/>
</dbReference>
<dbReference type="SUPFAM" id="SSF51230">
    <property type="entry name" value="Single hybrid motif"/>
    <property type="match status" value="1"/>
</dbReference>
<dbReference type="PROSITE" id="PS50968">
    <property type="entry name" value="BIOTINYL_LIPOYL"/>
    <property type="match status" value="1"/>
</dbReference>
<dbReference type="Pfam" id="PF00364">
    <property type="entry name" value="Biotin_lipoyl"/>
    <property type="match status" value="1"/>
</dbReference>
<proteinExistence type="predicted"/>
<accession>A0A3D9H8Z0</accession>
<dbReference type="OrthoDB" id="9812676at2"/>
<name>A0A3D9H8Z0_9FLAO</name>
<dbReference type="EMBL" id="QRDX01000007">
    <property type="protein sequence ID" value="RED45970.1"/>
    <property type="molecule type" value="Genomic_DNA"/>
</dbReference>
<dbReference type="FunFam" id="2.40.50.100:FF:000003">
    <property type="entry name" value="Acetyl-CoA carboxylase biotin carboxyl carrier protein"/>
    <property type="match status" value="1"/>
</dbReference>
<dbReference type="PROSITE" id="PS00188">
    <property type="entry name" value="BIOTIN"/>
    <property type="match status" value="1"/>
</dbReference>
<organism evidence="3 4">
    <name type="scientific">Seonamhaeicola aphaedonensis</name>
    <dbReference type="NCBI Taxonomy" id="1461338"/>
    <lineage>
        <taxon>Bacteria</taxon>
        <taxon>Pseudomonadati</taxon>
        <taxon>Bacteroidota</taxon>
        <taxon>Flavobacteriia</taxon>
        <taxon>Flavobacteriales</taxon>
        <taxon>Flavobacteriaceae</taxon>
    </lineage>
</organism>
<dbReference type="CDD" id="cd06850">
    <property type="entry name" value="biotinyl_domain"/>
    <property type="match status" value="1"/>
</dbReference>
<keyword evidence="1" id="KW-0092">Biotin</keyword>
<dbReference type="Proteomes" id="UP000256629">
    <property type="component" value="Unassembled WGS sequence"/>
</dbReference>
<evidence type="ECO:0000313" key="4">
    <source>
        <dbReference type="Proteomes" id="UP000256629"/>
    </source>
</evidence>
<dbReference type="InterPro" id="IPR001882">
    <property type="entry name" value="Biotin_BS"/>
</dbReference>
<comment type="caution">
    <text evidence="3">The sequence shown here is derived from an EMBL/GenBank/DDBJ whole genome shotgun (WGS) entry which is preliminary data.</text>
</comment>
<dbReference type="PANTHER" id="PTHR45266:SF3">
    <property type="entry name" value="OXALOACETATE DECARBOXYLASE ALPHA CHAIN"/>
    <property type="match status" value="1"/>
</dbReference>
<dbReference type="Gene3D" id="2.40.50.100">
    <property type="match status" value="1"/>
</dbReference>
<gene>
    <name evidence="3" type="ORF">DFQ02_107116</name>
</gene>
<dbReference type="InterPro" id="IPR050709">
    <property type="entry name" value="Biotin_Carboxyl_Carrier/Decarb"/>
</dbReference>
<evidence type="ECO:0000313" key="3">
    <source>
        <dbReference type="EMBL" id="RED45970.1"/>
    </source>
</evidence>
<evidence type="ECO:0000256" key="1">
    <source>
        <dbReference type="ARBA" id="ARBA00023267"/>
    </source>
</evidence>
<keyword evidence="4" id="KW-1185">Reference proteome</keyword>
<protein>
    <submittedName>
        <fullName evidence="3">Biotin-dependent enzyme</fullName>
    </submittedName>
</protein>